<dbReference type="GO" id="GO:0005886">
    <property type="term" value="C:plasma membrane"/>
    <property type="evidence" value="ECO:0007669"/>
    <property type="project" value="TreeGrafter"/>
</dbReference>
<evidence type="ECO:0000313" key="4">
    <source>
        <dbReference type="EMBL" id="CAB5059084.1"/>
    </source>
</evidence>
<dbReference type="InterPro" id="IPR018520">
    <property type="entry name" value="UPP_synth-like_CS"/>
</dbReference>
<dbReference type="GO" id="GO:0030145">
    <property type="term" value="F:manganese ion binding"/>
    <property type="evidence" value="ECO:0007669"/>
    <property type="project" value="TreeGrafter"/>
</dbReference>
<comment type="cofactor">
    <cofactor evidence="1">
        <name>Mg(2+)</name>
        <dbReference type="ChEBI" id="CHEBI:18420"/>
    </cofactor>
</comment>
<keyword evidence="2" id="KW-0808">Transferase</keyword>
<reference evidence="4" key="1">
    <citation type="submission" date="2020-05" db="EMBL/GenBank/DDBJ databases">
        <authorList>
            <person name="Chiriac C."/>
            <person name="Salcher M."/>
            <person name="Ghai R."/>
            <person name="Kavagutti S V."/>
        </authorList>
    </citation>
    <scope>NUCLEOTIDE SEQUENCE</scope>
</reference>
<proteinExistence type="predicted"/>
<gene>
    <name evidence="3" type="ORF">UFOPK4098_00293</name>
    <name evidence="4" type="ORF">UFOPK4347_00167</name>
</gene>
<evidence type="ECO:0000256" key="1">
    <source>
        <dbReference type="ARBA" id="ARBA00001946"/>
    </source>
</evidence>
<evidence type="ECO:0000313" key="3">
    <source>
        <dbReference type="EMBL" id="CAB5011121.1"/>
    </source>
</evidence>
<dbReference type="AlphaFoldDB" id="A0A6J7TYA5"/>
<evidence type="ECO:0000256" key="2">
    <source>
        <dbReference type="ARBA" id="ARBA00022679"/>
    </source>
</evidence>
<organism evidence="4">
    <name type="scientific">freshwater metagenome</name>
    <dbReference type="NCBI Taxonomy" id="449393"/>
    <lineage>
        <taxon>unclassified sequences</taxon>
        <taxon>metagenomes</taxon>
        <taxon>ecological metagenomes</taxon>
    </lineage>
</organism>
<dbReference type="GO" id="GO:0033850">
    <property type="term" value="F:Z-farnesyl diphosphate synthase activity"/>
    <property type="evidence" value="ECO:0007669"/>
    <property type="project" value="TreeGrafter"/>
</dbReference>
<dbReference type="Gene3D" id="3.40.1180.10">
    <property type="entry name" value="Decaprenyl diphosphate synthase-like"/>
    <property type="match status" value="1"/>
</dbReference>
<dbReference type="GO" id="GO:0000287">
    <property type="term" value="F:magnesium ion binding"/>
    <property type="evidence" value="ECO:0007669"/>
    <property type="project" value="TreeGrafter"/>
</dbReference>
<protein>
    <submittedName>
        <fullName evidence="4">Unannotated protein</fullName>
    </submittedName>
</protein>
<dbReference type="CDD" id="cd00475">
    <property type="entry name" value="Cis_IPPS"/>
    <property type="match status" value="1"/>
</dbReference>
<sequence length="218" mass="24704">MDGNGRWARRRGLPRTDGHTAGEEALANIVRIASQCNIGWLTVYGFSTENWVRPRTEVRHILSMHKRLFGRIDELNENNVRVRWIGRQFNESGARTPVFVQRSIEKAIDDTRNNTGMTLTVAFDYGSRAELTRSARLSSDAKNLRSDVETSDITQHLYDPEMPPVDVLIRTSGESRISNFLLWQIAGAKVFFTERTWPDISATELDAAIALVEPTDGR</sequence>
<dbReference type="GO" id="GO:0008834">
    <property type="term" value="F:ditrans,polycis-undecaprenyl-diphosphate synthase [(2E,6E)-farnesyl-diphosphate specific] activity"/>
    <property type="evidence" value="ECO:0007669"/>
    <property type="project" value="TreeGrafter"/>
</dbReference>
<dbReference type="EMBL" id="CAFBQU010000002">
    <property type="protein sequence ID" value="CAB5059084.1"/>
    <property type="molecule type" value="Genomic_DNA"/>
</dbReference>
<dbReference type="PANTHER" id="PTHR10291:SF0">
    <property type="entry name" value="DEHYDRODOLICHYL DIPHOSPHATE SYNTHASE 2"/>
    <property type="match status" value="1"/>
</dbReference>
<dbReference type="SUPFAM" id="SSF64005">
    <property type="entry name" value="Undecaprenyl diphosphate synthase"/>
    <property type="match status" value="1"/>
</dbReference>
<dbReference type="GO" id="GO:0016094">
    <property type="term" value="P:polyprenol biosynthetic process"/>
    <property type="evidence" value="ECO:0007669"/>
    <property type="project" value="TreeGrafter"/>
</dbReference>
<dbReference type="InterPro" id="IPR036424">
    <property type="entry name" value="UPP_synth-like_sf"/>
</dbReference>
<accession>A0A6J7TYA5</accession>
<dbReference type="Pfam" id="PF01255">
    <property type="entry name" value="Prenyltransf"/>
    <property type="match status" value="1"/>
</dbReference>
<dbReference type="InterPro" id="IPR001441">
    <property type="entry name" value="UPP_synth-like"/>
</dbReference>
<dbReference type="PROSITE" id="PS01066">
    <property type="entry name" value="UPP_SYNTHASE"/>
    <property type="match status" value="1"/>
</dbReference>
<dbReference type="GO" id="GO:0005829">
    <property type="term" value="C:cytosol"/>
    <property type="evidence" value="ECO:0007669"/>
    <property type="project" value="TreeGrafter"/>
</dbReference>
<name>A0A6J7TYA5_9ZZZZ</name>
<dbReference type="NCBIfam" id="TIGR00055">
    <property type="entry name" value="uppS"/>
    <property type="match status" value="1"/>
</dbReference>
<dbReference type="EMBL" id="CAFBPN010000007">
    <property type="protein sequence ID" value="CAB5011121.1"/>
    <property type="molecule type" value="Genomic_DNA"/>
</dbReference>
<dbReference type="PANTHER" id="PTHR10291">
    <property type="entry name" value="DEHYDRODOLICHYL DIPHOSPHATE SYNTHASE FAMILY MEMBER"/>
    <property type="match status" value="1"/>
</dbReference>